<proteinExistence type="predicted"/>
<comment type="subcellular location">
    <subcellularLocation>
        <location evidence="1">Mitochondrion</location>
    </subcellularLocation>
</comment>
<dbReference type="SUPFAM" id="SSF52096">
    <property type="entry name" value="ClpP/crotonase"/>
    <property type="match status" value="1"/>
</dbReference>
<keyword evidence="5" id="KW-0496">Mitochondrion</keyword>
<dbReference type="Gene3D" id="1.10.12.10">
    <property type="entry name" value="Lyase 2-enoyl-coa Hydratase, Chain A, domain 2"/>
    <property type="match status" value="1"/>
</dbReference>
<dbReference type="PANTHER" id="PTHR43602">
    <property type="match status" value="1"/>
</dbReference>
<evidence type="ECO:0000256" key="1">
    <source>
        <dbReference type="ARBA" id="ARBA00004173"/>
    </source>
</evidence>
<comment type="caution">
    <text evidence="8">The sequence shown here is derived from an EMBL/GenBank/DDBJ whole genome shotgun (WGS) entry which is preliminary data.</text>
</comment>
<comment type="function">
    <text evidence="6">May play a role in fatty acid biosynthesis and insulin sensitivity.</text>
</comment>
<accession>A0AAD5KI98</accession>
<organism evidence="8 9">
    <name type="scientific">Daphnia sinensis</name>
    <dbReference type="NCBI Taxonomy" id="1820382"/>
    <lineage>
        <taxon>Eukaryota</taxon>
        <taxon>Metazoa</taxon>
        <taxon>Ecdysozoa</taxon>
        <taxon>Arthropoda</taxon>
        <taxon>Crustacea</taxon>
        <taxon>Branchiopoda</taxon>
        <taxon>Diplostraca</taxon>
        <taxon>Cladocera</taxon>
        <taxon>Anomopoda</taxon>
        <taxon>Daphniidae</taxon>
        <taxon>Daphnia</taxon>
        <taxon>Daphnia similis group</taxon>
    </lineage>
</organism>
<dbReference type="AlphaFoldDB" id="A0AAD5KI98"/>
<dbReference type="CDD" id="cd06558">
    <property type="entry name" value="crotonase-like"/>
    <property type="match status" value="1"/>
</dbReference>
<evidence type="ECO:0000256" key="5">
    <source>
        <dbReference type="ARBA" id="ARBA00023128"/>
    </source>
</evidence>
<keyword evidence="4" id="KW-0443">Lipid metabolism</keyword>
<dbReference type="GO" id="GO:0005739">
    <property type="term" value="C:mitochondrion"/>
    <property type="evidence" value="ECO:0007669"/>
    <property type="project" value="UniProtKB-SubCell"/>
</dbReference>
<dbReference type="InterPro" id="IPR052377">
    <property type="entry name" value="Mitochondrial_ECH-domain"/>
</dbReference>
<dbReference type="Proteomes" id="UP000820818">
    <property type="component" value="Linkage Group LG10"/>
</dbReference>
<evidence type="ECO:0000313" key="9">
    <source>
        <dbReference type="Proteomes" id="UP000820818"/>
    </source>
</evidence>
<protein>
    <recommendedName>
        <fullName evidence="7">Enoyl-CoA hydratase domain-containing protein 3, mitochondrial</fullName>
    </recommendedName>
</protein>
<dbReference type="InterPro" id="IPR001753">
    <property type="entry name" value="Enoyl-CoA_hydra/iso"/>
</dbReference>
<keyword evidence="3" id="KW-0809">Transit peptide</keyword>
<evidence type="ECO:0000256" key="2">
    <source>
        <dbReference type="ARBA" id="ARBA00022832"/>
    </source>
</evidence>
<keyword evidence="2" id="KW-0276">Fatty acid metabolism</keyword>
<sequence>MAVTVYRNFSQITKCLHSFQRGFSSSAATQLEPFKLIKLANKNGVYNVQLDSPSTRNALSLEMLNELCTTFKMVNEAKDSRCVLLSSTGKVFSAGHNLKELTKDTPETHHGLVFSTCTSLMKLLLDCPVPIVAKVDGIAAAAGCQLIAMCDIVVASSNSMFSTPGVNLGLFCSTPGVAVARSIPMKLASYMLYTGLPISAEEALKAGLVSRVVKAEQLESETQKVIESIREKSLPVIRLGKQFLQRQIKMDDIMEAYKEGESVMVSNLQLYDTQEGLQSFSEKRKPQFQDK</sequence>
<name>A0AAD5KI98_9CRUS</name>
<keyword evidence="9" id="KW-1185">Reference proteome</keyword>
<dbReference type="InterPro" id="IPR014748">
    <property type="entry name" value="Enoyl-CoA_hydra_C"/>
</dbReference>
<dbReference type="Gene3D" id="3.90.226.10">
    <property type="entry name" value="2-enoyl-CoA Hydratase, Chain A, domain 1"/>
    <property type="match status" value="1"/>
</dbReference>
<evidence type="ECO:0000256" key="7">
    <source>
        <dbReference type="ARBA" id="ARBA00040545"/>
    </source>
</evidence>
<dbReference type="GO" id="GO:0016836">
    <property type="term" value="F:hydro-lyase activity"/>
    <property type="evidence" value="ECO:0007669"/>
    <property type="project" value="TreeGrafter"/>
</dbReference>
<evidence type="ECO:0000256" key="3">
    <source>
        <dbReference type="ARBA" id="ARBA00022946"/>
    </source>
</evidence>
<evidence type="ECO:0000313" key="8">
    <source>
        <dbReference type="EMBL" id="KAI9552519.1"/>
    </source>
</evidence>
<evidence type="ECO:0000256" key="6">
    <source>
        <dbReference type="ARBA" id="ARBA00037410"/>
    </source>
</evidence>
<evidence type="ECO:0000256" key="4">
    <source>
        <dbReference type="ARBA" id="ARBA00023098"/>
    </source>
</evidence>
<dbReference type="InterPro" id="IPR029045">
    <property type="entry name" value="ClpP/crotonase-like_dom_sf"/>
</dbReference>
<reference evidence="8 9" key="1">
    <citation type="submission" date="2022-05" db="EMBL/GenBank/DDBJ databases">
        <title>A multi-omics perspective on studying reproductive biology in Daphnia sinensis.</title>
        <authorList>
            <person name="Jia J."/>
        </authorList>
    </citation>
    <scope>NUCLEOTIDE SEQUENCE [LARGE SCALE GENOMIC DNA]</scope>
    <source>
        <strain evidence="8 9">WSL</strain>
    </source>
</reference>
<dbReference type="EMBL" id="WJBH02000010">
    <property type="protein sequence ID" value="KAI9552519.1"/>
    <property type="molecule type" value="Genomic_DNA"/>
</dbReference>
<gene>
    <name evidence="8" type="ORF">GHT06_022885</name>
</gene>
<dbReference type="PANTHER" id="PTHR43602:SF1">
    <property type="entry name" value="ENOYL-COA HYDRATASE DOMAIN-CONTAINING PROTEIN 3, MITOCHONDRIAL"/>
    <property type="match status" value="1"/>
</dbReference>
<dbReference type="GO" id="GO:0006631">
    <property type="term" value="P:fatty acid metabolic process"/>
    <property type="evidence" value="ECO:0007669"/>
    <property type="project" value="UniProtKB-KW"/>
</dbReference>
<dbReference type="Pfam" id="PF00378">
    <property type="entry name" value="ECH_1"/>
    <property type="match status" value="1"/>
</dbReference>